<dbReference type="AlphaFoldDB" id="A0A7X4GEQ3"/>
<organism evidence="1 2">
    <name type="scientific">Novosphingobium silvae</name>
    <dbReference type="NCBI Taxonomy" id="2692619"/>
    <lineage>
        <taxon>Bacteria</taxon>
        <taxon>Pseudomonadati</taxon>
        <taxon>Pseudomonadota</taxon>
        <taxon>Alphaproteobacteria</taxon>
        <taxon>Sphingomonadales</taxon>
        <taxon>Sphingomonadaceae</taxon>
        <taxon>Novosphingobium</taxon>
    </lineage>
</organism>
<protein>
    <submittedName>
        <fullName evidence="1">Uncharacterized protein</fullName>
    </submittedName>
</protein>
<keyword evidence="2" id="KW-1185">Reference proteome</keyword>
<dbReference type="EMBL" id="WVTD01000002">
    <property type="protein sequence ID" value="MYL97040.1"/>
    <property type="molecule type" value="Genomic_DNA"/>
</dbReference>
<accession>A0A7X4GEQ3</accession>
<name>A0A7X4GEQ3_9SPHN</name>
<dbReference type="RefSeq" id="WP_160984768.1">
    <property type="nucleotide sequence ID" value="NZ_WVTD01000002.1"/>
</dbReference>
<sequence length="59" mass="6424">MTAPARITQADVERATKSVKAAGFERARIVMDLVNGRIEIILGESGEPPKVSRGGWEEE</sequence>
<evidence type="ECO:0000313" key="1">
    <source>
        <dbReference type="EMBL" id="MYL97040.1"/>
    </source>
</evidence>
<proteinExistence type="predicted"/>
<dbReference type="Proteomes" id="UP000465810">
    <property type="component" value="Unassembled WGS sequence"/>
</dbReference>
<comment type="caution">
    <text evidence="1">The sequence shown here is derived from an EMBL/GenBank/DDBJ whole genome shotgun (WGS) entry which is preliminary data.</text>
</comment>
<gene>
    <name evidence="1" type="ORF">GR702_04540</name>
</gene>
<reference evidence="1 2" key="1">
    <citation type="submission" date="2019-12" db="EMBL/GenBank/DDBJ databases">
        <authorList>
            <person name="Feng G."/>
            <person name="Zhu H."/>
        </authorList>
    </citation>
    <scope>NUCLEOTIDE SEQUENCE [LARGE SCALE GENOMIC DNA]</scope>
    <source>
        <strain evidence="1 2">FGD1</strain>
    </source>
</reference>
<evidence type="ECO:0000313" key="2">
    <source>
        <dbReference type="Proteomes" id="UP000465810"/>
    </source>
</evidence>